<name>T1H4P1_MEGSC</name>
<evidence type="ECO:0000313" key="1">
    <source>
        <dbReference type="EnsemblMetazoa" id="MESCA011257-PA"/>
    </source>
</evidence>
<protein>
    <submittedName>
        <fullName evidence="1">Uncharacterized protein</fullName>
    </submittedName>
</protein>
<organism evidence="1 2">
    <name type="scientific">Megaselia scalaris</name>
    <name type="common">Humpbacked fly</name>
    <name type="synonym">Phora scalaris</name>
    <dbReference type="NCBI Taxonomy" id="36166"/>
    <lineage>
        <taxon>Eukaryota</taxon>
        <taxon>Metazoa</taxon>
        <taxon>Ecdysozoa</taxon>
        <taxon>Arthropoda</taxon>
        <taxon>Hexapoda</taxon>
        <taxon>Insecta</taxon>
        <taxon>Pterygota</taxon>
        <taxon>Neoptera</taxon>
        <taxon>Endopterygota</taxon>
        <taxon>Diptera</taxon>
        <taxon>Brachycera</taxon>
        <taxon>Muscomorpha</taxon>
        <taxon>Platypezoidea</taxon>
        <taxon>Phoridae</taxon>
        <taxon>Megaseliini</taxon>
        <taxon>Megaselia</taxon>
    </lineage>
</organism>
<dbReference type="Proteomes" id="UP000015102">
    <property type="component" value="Unassembled WGS sequence"/>
</dbReference>
<dbReference type="STRING" id="36166.T1H4P1"/>
<sequence length="153" mass="18128">MWIRPKENLMPLTFWVTESETKYFLLQKRRSNTFVGTWDSVFNTKPCPFRILHQAPSSEVYYEIANGLTHEEIIKDWEWISLNLIKDLNEMESDDDVTTFTICKIESMVALQNQKHGITEDSEESEDFKFVAANFHKIFNMLPEEKLVKYYAC</sequence>
<dbReference type="HOGENOM" id="CLU_1801360_0_0_1"/>
<dbReference type="OMA" id="NSQANIM"/>
<dbReference type="EMBL" id="CAQQ02197112">
    <property type="status" value="NOT_ANNOTATED_CDS"/>
    <property type="molecule type" value="Genomic_DNA"/>
</dbReference>
<dbReference type="AlphaFoldDB" id="T1H4P1"/>
<reference evidence="1" key="2">
    <citation type="submission" date="2015-06" db="UniProtKB">
        <authorList>
            <consortium name="EnsemblMetazoa"/>
        </authorList>
    </citation>
    <scope>IDENTIFICATION</scope>
</reference>
<evidence type="ECO:0000313" key="2">
    <source>
        <dbReference type="Proteomes" id="UP000015102"/>
    </source>
</evidence>
<keyword evidence="2" id="KW-1185">Reference proteome</keyword>
<dbReference type="PANTHER" id="PTHR47666">
    <property type="entry name" value="PROTEIN VASCULAR ASSOCIATED DEATH 1, CHLOROPLASTIC"/>
    <property type="match status" value="1"/>
</dbReference>
<dbReference type="PANTHER" id="PTHR47666:SF1">
    <property type="entry name" value="PROTEIN VASCULAR ASSOCIATED DEATH 1, CHLOROPLASTIC"/>
    <property type="match status" value="1"/>
</dbReference>
<dbReference type="EMBL" id="CAQQ02197111">
    <property type="status" value="NOT_ANNOTATED_CDS"/>
    <property type="molecule type" value="Genomic_DNA"/>
</dbReference>
<accession>T1H4P1</accession>
<dbReference type="EnsemblMetazoa" id="MESCA011257-RA">
    <property type="protein sequence ID" value="MESCA011257-PA"/>
    <property type="gene ID" value="MESCA011257"/>
</dbReference>
<proteinExistence type="predicted"/>
<reference evidence="2" key="1">
    <citation type="submission" date="2013-02" db="EMBL/GenBank/DDBJ databases">
        <authorList>
            <person name="Hughes D."/>
        </authorList>
    </citation>
    <scope>NUCLEOTIDE SEQUENCE</scope>
    <source>
        <strain>Durham</strain>
        <strain evidence="2">NC isolate 2 -- Noor lab</strain>
    </source>
</reference>